<reference evidence="3" key="1">
    <citation type="journal article" date="2012" name="J. Microbiol. Biotechnol.">
        <title>Ramlibacter ginsenosidimutans sp. nov., with ginsenoside-converting activity.</title>
        <authorList>
            <person name="Wang L."/>
            <person name="An D.S."/>
            <person name="Kim S.G."/>
            <person name="Jin F.X."/>
            <person name="Kim S.C."/>
            <person name="Lee S.T."/>
            <person name="Im W.T."/>
        </authorList>
    </citation>
    <scope>NUCLEOTIDE SEQUENCE</scope>
    <source>
        <strain evidence="3">KACC 17527</strain>
    </source>
</reference>
<dbReference type="RefSeq" id="WP_201166514.1">
    <property type="nucleotide sequence ID" value="NZ_JAEPWM010000001.1"/>
</dbReference>
<dbReference type="CDD" id="cd06533">
    <property type="entry name" value="Glyco_transf_WecG_TagA"/>
    <property type="match status" value="1"/>
</dbReference>
<name>A0A934WLJ5_9BURK</name>
<keyword evidence="2" id="KW-0808">Transferase</keyword>
<dbReference type="EMBL" id="JAEPWM010000001">
    <property type="protein sequence ID" value="MBK6005162.1"/>
    <property type="molecule type" value="Genomic_DNA"/>
</dbReference>
<dbReference type="InterPro" id="IPR004629">
    <property type="entry name" value="WecG_TagA_CpsF"/>
</dbReference>
<evidence type="ECO:0000313" key="3">
    <source>
        <dbReference type="EMBL" id="MBK6005162.1"/>
    </source>
</evidence>
<dbReference type="NCBIfam" id="TIGR00696">
    <property type="entry name" value="wecG_tagA_cpsF"/>
    <property type="match status" value="1"/>
</dbReference>
<reference evidence="3" key="2">
    <citation type="submission" date="2021-01" db="EMBL/GenBank/DDBJ databases">
        <authorList>
            <person name="Kang M."/>
        </authorList>
    </citation>
    <scope>NUCLEOTIDE SEQUENCE</scope>
    <source>
        <strain evidence="3">KACC 17527</strain>
    </source>
</reference>
<dbReference type="GO" id="GO:0016758">
    <property type="term" value="F:hexosyltransferase activity"/>
    <property type="evidence" value="ECO:0007669"/>
    <property type="project" value="TreeGrafter"/>
</dbReference>
<sequence length="289" mass="31677">MRTPTLSIGSLHFSFVLTGVHLSGRFALGHALINRESFEDIAQQVVKLALRPSPALVVTPNADHVVRLERNSELREAYAKAALVTPDGMPVVWASRWLGSPVKERVTGSDLMPRLCELAAESGQKVFLLGGAEGVADRAAANLVLSYPGLTVAGTLCPPPGFERDAARNADIVRTIRESGADLVFVCLGSPKQDVWASKHLSQFEKGVFLGVGAAIDFCAGTMKRAPAWMQRSGFEWLYRVVQEPRRMIGRYTKDLYFFVLVLRELWRQGVREAQVDAAINGSDESQVL</sequence>
<keyword evidence="1" id="KW-0328">Glycosyltransferase</keyword>
<comment type="caution">
    <text evidence="3">The sequence shown here is derived from an EMBL/GenBank/DDBJ whole genome shotgun (WGS) entry which is preliminary data.</text>
</comment>
<accession>A0A934WLJ5</accession>
<evidence type="ECO:0000313" key="4">
    <source>
        <dbReference type="Proteomes" id="UP000630528"/>
    </source>
</evidence>
<evidence type="ECO:0000256" key="2">
    <source>
        <dbReference type="ARBA" id="ARBA00022679"/>
    </source>
</evidence>
<evidence type="ECO:0000256" key="1">
    <source>
        <dbReference type="ARBA" id="ARBA00022676"/>
    </source>
</evidence>
<protein>
    <submittedName>
        <fullName evidence="3">WecB/TagA/CpsF family glycosyltransferase</fullName>
    </submittedName>
</protein>
<proteinExistence type="predicted"/>
<dbReference type="PANTHER" id="PTHR34136">
    <property type="match status" value="1"/>
</dbReference>
<organism evidence="3 4">
    <name type="scientific">Ramlibacter ginsenosidimutans</name>
    <dbReference type="NCBI Taxonomy" id="502333"/>
    <lineage>
        <taxon>Bacteria</taxon>
        <taxon>Pseudomonadati</taxon>
        <taxon>Pseudomonadota</taxon>
        <taxon>Betaproteobacteria</taxon>
        <taxon>Burkholderiales</taxon>
        <taxon>Comamonadaceae</taxon>
        <taxon>Ramlibacter</taxon>
    </lineage>
</organism>
<dbReference type="AlphaFoldDB" id="A0A934WLJ5"/>
<keyword evidence="4" id="KW-1185">Reference proteome</keyword>
<dbReference type="PANTHER" id="PTHR34136:SF1">
    <property type="entry name" value="UDP-N-ACETYL-D-MANNOSAMINURONIC ACID TRANSFERASE"/>
    <property type="match status" value="1"/>
</dbReference>
<dbReference type="Proteomes" id="UP000630528">
    <property type="component" value="Unassembled WGS sequence"/>
</dbReference>
<dbReference type="Pfam" id="PF03808">
    <property type="entry name" value="Glyco_tran_WecG"/>
    <property type="match status" value="1"/>
</dbReference>
<gene>
    <name evidence="3" type="ORF">JJB11_03580</name>
</gene>